<comment type="caution">
    <text evidence="1">The sequence shown here is derived from an EMBL/GenBank/DDBJ whole genome shotgun (WGS) entry which is preliminary data.</text>
</comment>
<dbReference type="RefSeq" id="WP_377913258.1">
    <property type="nucleotide sequence ID" value="NZ_JBHRZT010000020.1"/>
</dbReference>
<name>A0ABV8B0J5_9BACI</name>
<protein>
    <submittedName>
        <fullName evidence="1">Uncharacterized protein</fullName>
    </submittedName>
</protein>
<reference evidence="2" key="1">
    <citation type="journal article" date="2019" name="Int. J. Syst. Evol. Microbiol.">
        <title>The Global Catalogue of Microorganisms (GCM) 10K type strain sequencing project: providing services to taxonomists for standard genome sequencing and annotation.</title>
        <authorList>
            <consortium name="The Broad Institute Genomics Platform"/>
            <consortium name="The Broad Institute Genome Sequencing Center for Infectious Disease"/>
            <person name="Wu L."/>
            <person name="Ma J."/>
        </authorList>
    </citation>
    <scope>NUCLEOTIDE SEQUENCE [LARGE SCALE GENOMIC DNA]</scope>
    <source>
        <strain evidence="2">CCUG 61889</strain>
    </source>
</reference>
<organism evidence="1 2">
    <name type="scientific">Bacillus songklensis</name>
    <dbReference type="NCBI Taxonomy" id="1069116"/>
    <lineage>
        <taxon>Bacteria</taxon>
        <taxon>Bacillati</taxon>
        <taxon>Bacillota</taxon>
        <taxon>Bacilli</taxon>
        <taxon>Bacillales</taxon>
        <taxon>Bacillaceae</taxon>
        <taxon>Bacillus</taxon>
    </lineage>
</organism>
<evidence type="ECO:0000313" key="1">
    <source>
        <dbReference type="EMBL" id="MFC3883144.1"/>
    </source>
</evidence>
<evidence type="ECO:0000313" key="2">
    <source>
        <dbReference type="Proteomes" id="UP001595752"/>
    </source>
</evidence>
<gene>
    <name evidence="1" type="ORF">ACFOU2_06300</name>
</gene>
<keyword evidence="2" id="KW-1185">Reference proteome</keyword>
<accession>A0ABV8B0J5</accession>
<sequence length="80" mass="9042">MESHSTLQVSSEKDVVLVEEIRSLIKEFQNEGIAQNLYSLSTNLQLMEKGLEQETVRPPAAEMIKSTKRTIAKISVPIER</sequence>
<proteinExistence type="predicted"/>
<dbReference type="Proteomes" id="UP001595752">
    <property type="component" value="Unassembled WGS sequence"/>
</dbReference>
<dbReference type="EMBL" id="JBHRZT010000020">
    <property type="protein sequence ID" value="MFC3883144.1"/>
    <property type="molecule type" value="Genomic_DNA"/>
</dbReference>